<evidence type="ECO:0000313" key="3">
    <source>
        <dbReference type="EMBL" id="MBB5433104.1"/>
    </source>
</evidence>
<sequence length="87" mass="8783">MRRAAVYAVRLLGAALVALGGFASAPPPSGPQSPGPAARAEPSAGAAPARDASSLQDARSLLVSAFLEKYTGAPSTRSDGEFADTRR</sequence>
<feature type="region of interest" description="Disordered" evidence="1">
    <location>
        <begin position="23"/>
        <end position="53"/>
    </location>
</feature>
<feature type="compositionally biased region" description="Pro residues" evidence="1">
    <location>
        <begin position="25"/>
        <end position="34"/>
    </location>
</feature>
<evidence type="ECO:0000256" key="2">
    <source>
        <dbReference type="SAM" id="SignalP"/>
    </source>
</evidence>
<dbReference type="AlphaFoldDB" id="A0A7W8VEM7"/>
<evidence type="ECO:0000313" key="4">
    <source>
        <dbReference type="Proteomes" id="UP000572635"/>
    </source>
</evidence>
<feature type="signal peptide" evidence="2">
    <location>
        <begin position="1"/>
        <end position="25"/>
    </location>
</feature>
<dbReference type="EMBL" id="JACHDB010000001">
    <property type="protein sequence ID" value="MBB5433104.1"/>
    <property type="molecule type" value="Genomic_DNA"/>
</dbReference>
<feature type="chain" id="PRO_5031014470" evidence="2">
    <location>
        <begin position="26"/>
        <end position="87"/>
    </location>
</feature>
<keyword evidence="4" id="KW-1185">Reference proteome</keyword>
<protein>
    <submittedName>
        <fullName evidence="3">Uncharacterized protein</fullName>
    </submittedName>
</protein>
<organism evidence="3 4">
    <name type="scientific">Nocardiopsis composta</name>
    <dbReference type="NCBI Taxonomy" id="157465"/>
    <lineage>
        <taxon>Bacteria</taxon>
        <taxon>Bacillati</taxon>
        <taxon>Actinomycetota</taxon>
        <taxon>Actinomycetes</taxon>
        <taxon>Streptosporangiales</taxon>
        <taxon>Nocardiopsidaceae</taxon>
        <taxon>Nocardiopsis</taxon>
    </lineage>
</organism>
<name>A0A7W8VEM7_9ACTN</name>
<proteinExistence type="predicted"/>
<accession>A0A7W8VEM7</accession>
<reference evidence="3 4" key="1">
    <citation type="submission" date="2020-08" db="EMBL/GenBank/DDBJ databases">
        <title>Sequencing the genomes of 1000 actinobacteria strains.</title>
        <authorList>
            <person name="Klenk H.-P."/>
        </authorList>
    </citation>
    <scope>NUCLEOTIDE SEQUENCE [LARGE SCALE GENOMIC DNA]</scope>
    <source>
        <strain evidence="3 4">DSM 44551</strain>
    </source>
</reference>
<dbReference type="Proteomes" id="UP000572635">
    <property type="component" value="Unassembled WGS sequence"/>
</dbReference>
<comment type="caution">
    <text evidence="3">The sequence shown here is derived from an EMBL/GenBank/DDBJ whole genome shotgun (WGS) entry which is preliminary data.</text>
</comment>
<dbReference type="RefSeq" id="WP_184392564.1">
    <property type="nucleotide sequence ID" value="NZ_BAAAJD010000067.1"/>
</dbReference>
<evidence type="ECO:0000256" key="1">
    <source>
        <dbReference type="SAM" id="MobiDB-lite"/>
    </source>
</evidence>
<gene>
    <name evidence="3" type="ORF">HDA36_003188</name>
</gene>
<keyword evidence="2" id="KW-0732">Signal</keyword>
<feature type="compositionally biased region" description="Low complexity" evidence="1">
    <location>
        <begin position="35"/>
        <end position="53"/>
    </location>
</feature>